<dbReference type="PANTHER" id="PTHR30595">
    <property type="entry name" value="GLPR-RELATED TRANSCRIPTIONAL REPRESSOR"/>
    <property type="match status" value="1"/>
</dbReference>
<dbReference type="RefSeq" id="WP_155646501.1">
    <property type="nucleotide sequence ID" value="NZ_CP064004.1"/>
</dbReference>
<dbReference type="InterPro" id="IPR007421">
    <property type="entry name" value="Schlafen_AlbA_2_dom"/>
</dbReference>
<protein>
    <submittedName>
        <fullName evidence="2">Helix-turn-helix domain-containing protein</fullName>
    </submittedName>
</protein>
<dbReference type="InterPro" id="IPR038461">
    <property type="entry name" value="Schlafen_AlbA_2_dom_sf"/>
</dbReference>
<name>A0ABW9KVJ2_XANCT</name>
<evidence type="ECO:0000313" key="2">
    <source>
        <dbReference type="EMBL" id="MFN6507830.1"/>
    </source>
</evidence>
<sequence>MIEERSLNASETQKLLAAQEDHFCDFKSTDIQPAKLQETFIAFANADGGDIFIGIEDKKYKGDRIRPFASKEDANAMLAVLLEQTTPAVENVMVEFLSVAGGSLLHISIPKSPRVHYTASGDCYVRLNAAKVKIKGERVTSLAYSKGSVLYERVPVQSVSVDEISNSPALDSYRERVTTSLEPERFLRKQRLLSEKEGIQVPNVGCVLLFDEEPQASVETRCAIKVYRLRTTDSDYKREHLADMPATINGPLESQIFAALSKVAELVAGASYYESGSHVILTLSVCCTTSQTHSIMT</sequence>
<dbReference type="Proteomes" id="UP001635788">
    <property type="component" value="Unassembled WGS sequence"/>
</dbReference>
<proteinExistence type="predicted"/>
<dbReference type="Pfam" id="PF04326">
    <property type="entry name" value="SLFN_AlbA_2"/>
    <property type="match status" value="1"/>
</dbReference>
<evidence type="ECO:0000259" key="1">
    <source>
        <dbReference type="Pfam" id="PF04326"/>
    </source>
</evidence>
<evidence type="ECO:0000313" key="3">
    <source>
        <dbReference type="Proteomes" id="UP001635788"/>
    </source>
</evidence>
<dbReference type="EMBL" id="JBKAMQ010000002">
    <property type="protein sequence ID" value="MFN6507830.1"/>
    <property type="molecule type" value="Genomic_DNA"/>
</dbReference>
<feature type="domain" description="Schlafen AlbA-2" evidence="1">
    <location>
        <begin position="20"/>
        <end position="134"/>
    </location>
</feature>
<dbReference type="Gene3D" id="3.30.950.30">
    <property type="entry name" value="Schlafen, AAA domain"/>
    <property type="match status" value="1"/>
</dbReference>
<reference evidence="2 3" key="1">
    <citation type="submission" date="2024-12" db="EMBL/GenBank/DDBJ databases">
        <authorList>
            <person name="Alaofin S."/>
            <person name="Velasco D."/>
            <person name="Li D."/>
            <person name="Baldwin T."/>
            <person name="Liu Z."/>
            <person name="Schachterle J.K."/>
        </authorList>
    </citation>
    <scope>NUCLEOTIDE SEQUENCE [LARGE SCALE GENOMIC DNA]</scope>
    <source>
        <strain evidence="2 3">B1</strain>
    </source>
</reference>
<accession>A0ABW9KVJ2</accession>
<keyword evidence="3" id="KW-1185">Reference proteome</keyword>
<gene>
    <name evidence="2" type="ORF">ACK3FC_11520</name>
</gene>
<dbReference type="PANTHER" id="PTHR30595:SF6">
    <property type="entry name" value="SCHLAFEN ALBA-2 DOMAIN-CONTAINING PROTEIN"/>
    <property type="match status" value="1"/>
</dbReference>
<organism evidence="2 3">
    <name type="scientific">Xanthomonas translucens pv. translucens</name>
    <dbReference type="NCBI Taxonomy" id="134875"/>
    <lineage>
        <taxon>Bacteria</taxon>
        <taxon>Pseudomonadati</taxon>
        <taxon>Pseudomonadota</taxon>
        <taxon>Gammaproteobacteria</taxon>
        <taxon>Lysobacterales</taxon>
        <taxon>Lysobacteraceae</taxon>
        <taxon>Xanthomonas</taxon>
        <taxon>Xanthomonas translucens group</taxon>
    </lineage>
</organism>
<comment type="caution">
    <text evidence="2">The sequence shown here is derived from an EMBL/GenBank/DDBJ whole genome shotgun (WGS) entry which is preliminary data.</text>
</comment>